<evidence type="ECO:0000313" key="2">
    <source>
        <dbReference type="Proteomes" id="UP000827805"/>
    </source>
</evidence>
<evidence type="ECO:0000313" key="1">
    <source>
        <dbReference type="EMBL" id="QZE58160.1"/>
    </source>
</evidence>
<accession>A0AAE7XMA9</accession>
<proteinExistence type="predicted"/>
<organism evidence="1 2">
    <name type="scientific">Erwinia phage pEa_SNUABM_33</name>
    <dbReference type="NCBI Taxonomy" id="2869556"/>
    <lineage>
        <taxon>Viruses</taxon>
        <taxon>Duplodnaviria</taxon>
        <taxon>Heunggongvirae</taxon>
        <taxon>Uroviricota</taxon>
        <taxon>Caudoviricetes</taxon>
        <taxon>Alexandravirus</taxon>
        <taxon>Alexandravirus SNUABM33</taxon>
    </lineage>
</organism>
<dbReference type="Proteomes" id="UP000827805">
    <property type="component" value="Segment"/>
</dbReference>
<protein>
    <submittedName>
        <fullName evidence="1">Uncharacterized protein</fullName>
    </submittedName>
</protein>
<keyword evidence="2" id="KW-1185">Reference proteome</keyword>
<sequence>MKTVTCSVNALHGKRVLPVFFQEEEEKFYIGSDFWKSLNLRDDLFIEPQTEQVIHNDERMNRTEFIRVSTVRDVIHALHRCRSYICYFEYISDEEIDSLAEALEHWEKPED</sequence>
<name>A0AAE7XMA9_9CAUD</name>
<dbReference type="EMBL" id="MZ443779">
    <property type="protein sequence ID" value="QZE58160.1"/>
    <property type="molecule type" value="Genomic_DNA"/>
</dbReference>
<gene>
    <name evidence="1" type="ORF">pEaSNUABM33_00284</name>
</gene>
<reference evidence="1 2" key="1">
    <citation type="submission" date="2021-06" db="EMBL/GenBank/DDBJ databases">
        <title>Complete genome sequence of Erwinia phage pEa_SNUABM_33.</title>
        <authorList>
            <person name="Kim S.G."/>
            <person name="Park S.C."/>
        </authorList>
    </citation>
    <scope>NUCLEOTIDE SEQUENCE [LARGE SCALE GENOMIC DNA]</scope>
</reference>